<evidence type="ECO:0000256" key="1">
    <source>
        <dbReference type="SAM" id="SignalP"/>
    </source>
</evidence>
<evidence type="ECO:0008006" key="4">
    <source>
        <dbReference type="Google" id="ProtNLM"/>
    </source>
</evidence>
<organism evidence="2 3">
    <name type="scientific">Vibrio scophthalmi LMG 19158</name>
    <dbReference type="NCBI Taxonomy" id="870967"/>
    <lineage>
        <taxon>Bacteria</taxon>
        <taxon>Pseudomonadati</taxon>
        <taxon>Pseudomonadota</taxon>
        <taxon>Gammaproteobacteria</taxon>
        <taxon>Vibrionales</taxon>
        <taxon>Vibrionaceae</taxon>
        <taxon>Vibrio</taxon>
    </lineage>
</organism>
<gene>
    <name evidence="2" type="ORF">VIS19158_20656</name>
</gene>
<dbReference type="Proteomes" id="UP000004349">
    <property type="component" value="Unassembled WGS sequence"/>
</dbReference>
<accession>F9RVX1</accession>
<dbReference type="EMBL" id="AFWE01000226">
    <property type="protein sequence ID" value="EGU29297.1"/>
    <property type="molecule type" value="Genomic_DNA"/>
</dbReference>
<evidence type="ECO:0000313" key="3">
    <source>
        <dbReference type="Proteomes" id="UP000004349"/>
    </source>
</evidence>
<dbReference type="PROSITE" id="PS51257">
    <property type="entry name" value="PROKAR_LIPOPROTEIN"/>
    <property type="match status" value="1"/>
</dbReference>
<evidence type="ECO:0000313" key="2">
    <source>
        <dbReference type="EMBL" id="EGU29297.1"/>
    </source>
</evidence>
<dbReference type="RefSeq" id="WP_005600118.1">
    <property type="nucleotide sequence ID" value="NZ_AFWE01000226.1"/>
</dbReference>
<feature type="signal peptide" evidence="1">
    <location>
        <begin position="1"/>
        <end position="18"/>
    </location>
</feature>
<sequence length="61" mass="6528">MKLLIILILMGLFGCANNRNEPRNMPDPDTTSAEDDIGGVIGCAIVIATDSPHGDCETQRN</sequence>
<keyword evidence="1" id="KW-0732">Signal</keyword>
<proteinExistence type="predicted"/>
<dbReference type="AlphaFoldDB" id="F9RVX1"/>
<comment type="caution">
    <text evidence="2">The sequence shown here is derived from an EMBL/GenBank/DDBJ whole genome shotgun (WGS) entry which is preliminary data.</text>
</comment>
<protein>
    <recommendedName>
        <fullName evidence="4">Lipoprotein</fullName>
    </recommendedName>
</protein>
<name>F9RVX1_9VIBR</name>
<feature type="chain" id="PRO_5003393543" description="Lipoprotein" evidence="1">
    <location>
        <begin position="19"/>
        <end position="61"/>
    </location>
</feature>
<reference evidence="2 3" key="1">
    <citation type="journal article" date="2012" name="Int. J. Syst. Evol. Microbiol.">
        <title>Vibrio caribbeanicus sp. nov., isolated from the marine sponge Scleritoderma cyanea.</title>
        <authorList>
            <person name="Hoffmann M."/>
            <person name="Monday S.R."/>
            <person name="Allard M.W."/>
            <person name="Strain E.A."/>
            <person name="Whittaker P."/>
            <person name="Naum M."/>
            <person name="McCarthy P.J."/>
            <person name="Lopez J.V."/>
            <person name="Fischer M."/>
            <person name="Brown E.W."/>
        </authorList>
    </citation>
    <scope>NUCLEOTIDE SEQUENCE [LARGE SCALE GENOMIC DNA]</scope>
    <source>
        <strain evidence="2 3">LMG 19158</strain>
    </source>
</reference>